<dbReference type="Proteomes" id="UP001291687">
    <property type="component" value="Unassembled WGS sequence"/>
</dbReference>
<reference evidence="2 3" key="1">
    <citation type="submission" date="2023-03" db="EMBL/GenBank/DDBJ databases">
        <title>Host association and intracellularity evolved multiple times independently in the Rickettsiales.</title>
        <authorList>
            <person name="Castelli M."/>
            <person name="Nardi T."/>
            <person name="Gammuto L."/>
            <person name="Bellinzona G."/>
            <person name="Sabaneyeva E."/>
            <person name="Potekhin A."/>
            <person name="Serra V."/>
            <person name="Petroni G."/>
            <person name="Sassera D."/>
        </authorList>
    </citation>
    <scope>NUCLEOTIDE SEQUENCE [LARGE SCALE GENOMIC DNA]</scope>
    <source>
        <strain evidence="2 3">Sr 2-6</strain>
    </source>
</reference>
<proteinExistence type="predicted"/>
<feature type="domain" description="Transposase InsH N-terminal" evidence="1">
    <location>
        <begin position="20"/>
        <end position="98"/>
    </location>
</feature>
<dbReference type="InterPro" id="IPR008490">
    <property type="entry name" value="Transposase_InsH_N"/>
</dbReference>
<gene>
    <name evidence="2" type="ORF">Megvenef_01062</name>
</gene>
<dbReference type="RefSeq" id="WP_322776992.1">
    <property type="nucleotide sequence ID" value="NZ_JARJFB010000080.1"/>
</dbReference>
<sequence>MPIENITFLQKQERLFEEKLSTKLNPKNKLYKLRDLVNWSELEARALPNIEIKQFGRNKKDHRVMLALSMLQAMYNGSDSFTEEGLNENVYWQYFCGYE</sequence>
<comment type="caution">
    <text evidence="2">The sequence shown here is derived from an EMBL/GenBank/DDBJ whole genome shotgun (WGS) entry which is preliminary data.</text>
</comment>
<dbReference type="EMBL" id="JARJFB010000080">
    <property type="protein sequence ID" value="MEA0971090.1"/>
    <property type="molecule type" value="Genomic_DNA"/>
</dbReference>
<organism evidence="2 3">
    <name type="scientific">Candidatus Megaera venefica</name>
    <dbReference type="NCBI Taxonomy" id="2055910"/>
    <lineage>
        <taxon>Bacteria</taxon>
        <taxon>Pseudomonadati</taxon>
        <taxon>Pseudomonadota</taxon>
        <taxon>Alphaproteobacteria</taxon>
        <taxon>Rickettsiales</taxon>
        <taxon>Rickettsiaceae</taxon>
        <taxon>Candidatus Megaera</taxon>
    </lineage>
</organism>
<evidence type="ECO:0000259" key="1">
    <source>
        <dbReference type="Pfam" id="PF05598"/>
    </source>
</evidence>
<name>A0ABU5ND66_9RICK</name>
<evidence type="ECO:0000313" key="2">
    <source>
        <dbReference type="EMBL" id="MEA0971090.1"/>
    </source>
</evidence>
<accession>A0ABU5ND66</accession>
<protein>
    <submittedName>
        <fullName evidence="2">IS5 family transposase domain protein</fullName>
    </submittedName>
</protein>
<keyword evidence="3" id="KW-1185">Reference proteome</keyword>
<evidence type="ECO:0000313" key="3">
    <source>
        <dbReference type="Proteomes" id="UP001291687"/>
    </source>
</evidence>
<dbReference type="Pfam" id="PF05598">
    <property type="entry name" value="DUF772"/>
    <property type="match status" value="1"/>
</dbReference>